<evidence type="ECO:0000313" key="2">
    <source>
        <dbReference type="Proteomes" id="UP000077177"/>
    </source>
</evidence>
<dbReference type="RefSeq" id="WP_066404075.1">
    <property type="nucleotide sequence ID" value="NZ_CP011390.1"/>
</dbReference>
<dbReference type="KEGG" id="fla:SY85_09930"/>
<reference evidence="2" key="1">
    <citation type="submission" date="2015-01" db="EMBL/GenBank/DDBJ databases">
        <title>Flavisolibacter sp./LCS9/ whole genome sequencing.</title>
        <authorList>
            <person name="Kim M.K."/>
            <person name="Srinivasan S."/>
            <person name="Lee J.-J."/>
        </authorList>
    </citation>
    <scope>NUCLEOTIDE SEQUENCE [LARGE SCALE GENOMIC DNA]</scope>
    <source>
        <strain evidence="2">LCS9</strain>
    </source>
</reference>
<organism evidence="1 2">
    <name type="scientific">Flavisolibacter tropicus</name>
    <dbReference type="NCBI Taxonomy" id="1492898"/>
    <lineage>
        <taxon>Bacteria</taxon>
        <taxon>Pseudomonadati</taxon>
        <taxon>Bacteroidota</taxon>
        <taxon>Chitinophagia</taxon>
        <taxon>Chitinophagales</taxon>
        <taxon>Chitinophagaceae</taxon>
        <taxon>Flavisolibacter</taxon>
    </lineage>
</organism>
<dbReference type="AlphaFoldDB" id="A0A172TUU7"/>
<accession>A0A172TUU7</accession>
<evidence type="ECO:0000313" key="1">
    <source>
        <dbReference type="EMBL" id="ANE50772.1"/>
    </source>
</evidence>
<name>A0A172TUU7_9BACT</name>
<gene>
    <name evidence="1" type="ORF">SY85_09930</name>
</gene>
<proteinExistence type="predicted"/>
<reference evidence="1 2" key="2">
    <citation type="journal article" date="2016" name="Int. J. Syst. Evol. Microbiol.">
        <title>Flavisolibacter tropicus sp. nov., isolated from tropical soil.</title>
        <authorList>
            <person name="Lee J.J."/>
            <person name="Kang M.S."/>
            <person name="Kim G.S."/>
            <person name="Lee C.S."/>
            <person name="Lim S."/>
            <person name="Lee J."/>
            <person name="Roh S.H."/>
            <person name="Kang H."/>
            <person name="Ha J.M."/>
            <person name="Bae S."/>
            <person name="Jung H.Y."/>
            <person name="Kim M.K."/>
        </authorList>
    </citation>
    <scope>NUCLEOTIDE SEQUENCE [LARGE SCALE GENOMIC DNA]</scope>
    <source>
        <strain evidence="1 2">LCS9</strain>
    </source>
</reference>
<keyword evidence="2" id="KW-1185">Reference proteome</keyword>
<sequence length="203" mass="23645">MDLFSCQNSTYRLFASSFVGFIEDPKKQLLLPMYQRERNLFDSLPIDSPERYNSHAIVENLIVSTQIRIVLGVENNKSSNRLGQEWINLLYEIIEDSMNGYQWNSHSWALAILNFTQSSTQRFKDHFVKYEEYYKKNAGKNAIISESLLKDIKGGVTETEMFKSINDNLVMEKVDAAKEIQLEPDVQELIYDLISFMRQNYSA</sequence>
<dbReference type="Proteomes" id="UP000077177">
    <property type="component" value="Chromosome"/>
</dbReference>
<protein>
    <submittedName>
        <fullName evidence="1">Uncharacterized protein</fullName>
    </submittedName>
</protein>
<dbReference type="EMBL" id="CP011390">
    <property type="protein sequence ID" value="ANE50772.1"/>
    <property type="molecule type" value="Genomic_DNA"/>
</dbReference>